<dbReference type="STRING" id="236814.IX39_13720"/>
<proteinExistence type="predicted"/>
<evidence type="ECO:0000313" key="3">
    <source>
        <dbReference type="Proteomes" id="UP000028713"/>
    </source>
</evidence>
<dbReference type="EMBL" id="JPRP01000002">
    <property type="protein sequence ID" value="KFE98489.1"/>
    <property type="molecule type" value="Genomic_DNA"/>
</dbReference>
<dbReference type="RefSeq" id="WP_034677710.1">
    <property type="nucleotide sequence ID" value="NZ_FPAP01000002.1"/>
</dbReference>
<feature type="chain" id="PRO_5001800582" description="DUF4836 domain-containing protein" evidence="1">
    <location>
        <begin position="24"/>
        <end position="684"/>
    </location>
</feature>
<reference evidence="2 3" key="1">
    <citation type="submission" date="2014-07" db="EMBL/GenBank/DDBJ databases">
        <title>Genome of Chryseobacterium formosense LMG 24722.</title>
        <authorList>
            <person name="Pipes S.E."/>
            <person name="Stropko S.J."/>
            <person name="Newman J.D."/>
        </authorList>
    </citation>
    <scope>NUCLEOTIDE SEQUENCE [LARGE SCALE GENOMIC DNA]</scope>
    <source>
        <strain evidence="2 3">LMG 24722</strain>
    </source>
</reference>
<dbReference type="OrthoDB" id="1288644at2"/>
<organism evidence="2 3">
    <name type="scientific">Chryseobacterium formosense</name>
    <dbReference type="NCBI Taxonomy" id="236814"/>
    <lineage>
        <taxon>Bacteria</taxon>
        <taxon>Pseudomonadati</taxon>
        <taxon>Bacteroidota</taxon>
        <taxon>Flavobacteriia</taxon>
        <taxon>Flavobacteriales</taxon>
        <taxon>Weeksellaceae</taxon>
        <taxon>Chryseobacterium group</taxon>
        <taxon>Chryseobacterium</taxon>
    </lineage>
</organism>
<protein>
    <recommendedName>
        <fullName evidence="4">DUF4836 domain-containing protein</fullName>
    </recommendedName>
</protein>
<evidence type="ECO:0000313" key="2">
    <source>
        <dbReference type="EMBL" id="KFE98489.1"/>
    </source>
</evidence>
<dbReference type="AlphaFoldDB" id="A0A085Z226"/>
<gene>
    <name evidence="2" type="ORF">IX39_13720</name>
</gene>
<name>A0A085Z226_9FLAO</name>
<dbReference type="Proteomes" id="UP000028713">
    <property type="component" value="Unassembled WGS sequence"/>
</dbReference>
<accession>A0A085Z226</accession>
<keyword evidence="1" id="KW-0732">Signal</keyword>
<dbReference type="eggNOG" id="ENOG502Z9BY">
    <property type="taxonomic scope" value="Bacteria"/>
</dbReference>
<evidence type="ECO:0008006" key="4">
    <source>
        <dbReference type="Google" id="ProtNLM"/>
    </source>
</evidence>
<comment type="caution">
    <text evidence="2">The sequence shown here is derived from an EMBL/GenBank/DDBJ whole genome shotgun (WGS) entry which is preliminary data.</text>
</comment>
<evidence type="ECO:0000256" key="1">
    <source>
        <dbReference type="SAM" id="SignalP"/>
    </source>
</evidence>
<sequence length="684" mass="80000">MKTLFFKTQIITILLLGFTAVFAQNDMKIPQNAVFYMEINGKQLNSKINWEKFNPFLKQINEKEKKASWNDYSKTGIKYDAIQYHYATVNDSVKSYNTHFTLDNKEKFQEFINSVKKKGQEVTRKNKYSYVDLDNDIFVAWNENRAVLSMISYQKPYRWDEGVYAVDSTDVAIDSAATAAIDGAYAEEVKPFDYKEEIEYLKDEVGYLKQNIKDNNTEILRIQKDIKYLQKHHKYPEEKIEPAEAIEDSTYAPKVEVMPPPISQDDYYEAEPYAPDSIYQKEMDSLNIEKFKIVKKLAEDSFDRYFSSNLNLEVPKDMLSFRDGNSDAFIYADYEKIFNQGIYRQLYKGFNFSSLLGKMYNSNSAYNLYFDKDKVRMVNHYQHKNEATQKSISEVYKGKKNKKLAALINDKSVGYYVMNINGYKYFDMMYSMIKEAGEAEYQKELELIVETMKIALDEEAIAKIAPGNGIFVLNELKSKNVEYTDYDYDDSYNEKEVKKTKDVMVPDFTFAFATENEGYWKRIFDMLVSNKEMSKKFSKDGDFLTFKDEKNKDGYLDQIFFTVKDGVVYLTTSKDNIKVQNQSDVSKQWMKDSAKYPLSGRLNIQKLLIGLDKEFKSKSEKTTLDILKKYVGEMYFKTEVNGQSIQTEMNYNIKTDSENSLMYFFDLFDEIYKTSLTHKSSATL</sequence>
<keyword evidence="3" id="KW-1185">Reference proteome</keyword>
<feature type="signal peptide" evidence="1">
    <location>
        <begin position="1"/>
        <end position="23"/>
    </location>
</feature>